<proteinExistence type="predicted"/>
<organism evidence="1 2">
    <name type="scientific">Photorhabdus luminescens subsp. sonorensis</name>
    <dbReference type="NCBI Taxonomy" id="1173677"/>
    <lineage>
        <taxon>Bacteria</taxon>
        <taxon>Pseudomonadati</taxon>
        <taxon>Pseudomonadota</taxon>
        <taxon>Gammaproteobacteria</taxon>
        <taxon>Enterobacterales</taxon>
        <taxon>Morganellaceae</taxon>
        <taxon>Photorhabdus</taxon>
    </lineage>
</organism>
<protein>
    <submittedName>
        <fullName evidence="1">Uncharacterized protein</fullName>
    </submittedName>
</protein>
<dbReference type="RefSeq" id="WP_139654560.1">
    <property type="nucleotide sequence ID" value="NZ_CAWOQH010000155.1"/>
</dbReference>
<dbReference type="AlphaFoldDB" id="A0A5C4RM10"/>
<evidence type="ECO:0000313" key="1">
    <source>
        <dbReference type="EMBL" id="TNH44825.1"/>
    </source>
</evidence>
<reference evidence="1 2" key="1">
    <citation type="submission" date="2019-01" db="EMBL/GenBank/DDBJ databases">
        <title>Draft genome assembly of Photorhabdus luminescens subsp. sonorensis Caborca.</title>
        <authorList>
            <person name="Duong D.A."/>
            <person name="Espinosa-Artiles P."/>
            <person name="Orozco R.A."/>
            <person name="Molnar I."/>
            <person name="Stock P."/>
        </authorList>
    </citation>
    <scope>NUCLEOTIDE SEQUENCE [LARGE SCALE GENOMIC DNA]</scope>
    <source>
        <strain evidence="1 2">Caborca</strain>
    </source>
</reference>
<dbReference type="Proteomes" id="UP000307592">
    <property type="component" value="Unassembled WGS sequence"/>
</dbReference>
<gene>
    <name evidence="1" type="ORF">EP164_03155</name>
</gene>
<evidence type="ECO:0000313" key="2">
    <source>
        <dbReference type="Proteomes" id="UP000307592"/>
    </source>
</evidence>
<dbReference type="EMBL" id="SBIJ01000003">
    <property type="protein sequence ID" value="TNH44825.1"/>
    <property type="molecule type" value="Genomic_DNA"/>
</dbReference>
<accession>A0A5C4RM10</accession>
<comment type="caution">
    <text evidence="1">The sequence shown here is derived from an EMBL/GenBank/DDBJ whole genome shotgun (WGS) entry which is preliminary data.</text>
</comment>
<sequence>MVGDGDKITYNSEGKDLYERKNKGRTYPQGAKEAAWKFTADKIATTQNLKQDLPGGQITLMQ</sequence>
<name>A0A5C4RM10_PHOLU</name>